<dbReference type="PANTHER" id="PTHR13217:SF6">
    <property type="entry name" value="PLECKSTRIN HOMOLOGY DOMAIN-CONTAINING FAMILY G MEMBER 7"/>
    <property type="match status" value="1"/>
</dbReference>
<gene>
    <name evidence="2" type="ORF">CK820_G0035545</name>
</gene>
<dbReference type="SUPFAM" id="SSF48065">
    <property type="entry name" value="DBL homology domain (DH-domain)"/>
    <property type="match status" value="1"/>
</dbReference>
<sequence length="207" mass="24252">GVGKDKQKHISDLENCLSSVKITSFRGYDFYGLKDKTWDEVLETHHKLPTDQLDLKKQQEAVWELFTSECTYFLDHLLVLKMIFMNTLKYLQTREYLLDVDLWRLFANLEELTQTSLGFVNSLFGIIKDYVDASEISSSLDFISVLTKYFRGSLCQSHQTYCLNYSAAIFYLESLRQRDDFGIYLKKQNDAEEETGNFVPSLFVWHN</sequence>
<proteinExistence type="predicted"/>
<dbReference type="PROSITE" id="PS50010">
    <property type="entry name" value="DH_2"/>
    <property type="match status" value="1"/>
</dbReference>
<protein>
    <submittedName>
        <fullName evidence="2">PLEKHG7 isoform 2</fullName>
    </submittedName>
</protein>
<dbReference type="EMBL" id="NBAG03000334">
    <property type="protein sequence ID" value="PNI38989.1"/>
    <property type="molecule type" value="Genomic_DNA"/>
</dbReference>
<organism evidence="2 3">
    <name type="scientific">Pan troglodytes</name>
    <name type="common">Chimpanzee</name>
    <dbReference type="NCBI Taxonomy" id="9598"/>
    <lineage>
        <taxon>Eukaryota</taxon>
        <taxon>Metazoa</taxon>
        <taxon>Chordata</taxon>
        <taxon>Craniata</taxon>
        <taxon>Vertebrata</taxon>
        <taxon>Euteleostomi</taxon>
        <taxon>Mammalia</taxon>
        <taxon>Eutheria</taxon>
        <taxon>Euarchontoglires</taxon>
        <taxon>Primates</taxon>
        <taxon>Haplorrhini</taxon>
        <taxon>Catarrhini</taxon>
        <taxon>Hominidae</taxon>
        <taxon>Pan</taxon>
    </lineage>
</organism>
<accession>A0A2J8KVE9</accession>
<dbReference type="GO" id="GO:0005085">
    <property type="term" value="F:guanyl-nucleotide exchange factor activity"/>
    <property type="evidence" value="ECO:0007669"/>
    <property type="project" value="InterPro"/>
</dbReference>
<dbReference type="InterPro" id="IPR035899">
    <property type="entry name" value="DBL_dom_sf"/>
</dbReference>
<dbReference type="InterPro" id="IPR000219">
    <property type="entry name" value="DH_dom"/>
</dbReference>
<comment type="caution">
    <text evidence="2">The sequence shown here is derived from an EMBL/GenBank/DDBJ whole genome shotgun (WGS) entry which is preliminary data.</text>
</comment>
<name>A0A2J8KVE9_PANTR</name>
<dbReference type="InterPro" id="IPR040181">
    <property type="entry name" value="PKHG5/7"/>
</dbReference>
<evidence type="ECO:0000259" key="1">
    <source>
        <dbReference type="PROSITE" id="PS50010"/>
    </source>
</evidence>
<dbReference type="AlphaFoldDB" id="A0A2J8KVE9"/>
<dbReference type="Proteomes" id="UP000236370">
    <property type="component" value="Unassembled WGS sequence"/>
</dbReference>
<evidence type="ECO:0000313" key="3">
    <source>
        <dbReference type="Proteomes" id="UP000236370"/>
    </source>
</evidence>
<reference evidence="2 3" key="1">
    <citation type="submission" date="2017-12" db="EMBL/GenBank/DDBJ databases">
        <title>High-resolution comparative analysis of great ape genomes.</title>
        <authorList>
            <person name="Pollen A."/>
            <person name="Hastie A."/>
            <person name="Hormozdiari F."/>
            <person name="Dougherty M."/>
            <person name="Liu R."/>
            <person name="Chaisson M."/>
            <person name="Hoppe E."/>
            <person name="Hill C."/>
            <person name="Pang A."/>
            <person name="Hillier L."/>
            <person name="Baker C."/>
            <person name="Armstrong J."/>
            <person name="Shendure J."/>
            <person name="Paten B."/>
            <person name="Wilson R."/>
            <person name="Chao H."/>
            <person name="Schneider V."/>
            <person name="Ventura M."/>
            <person name="Kronenberg Z."/>
            <person name="Murali S."/>
            <person name="Gordon D."/>
            <person name="Cantsilieris S."/>
            <person name="Munson K."/>
            <person name="Nelson B."/>
            <person name="Raja A."/>
            <person name="Underwood J."/>
            <person name="Diekhans M."/>
            <person name="Fiddes I."/>
            <person name="Haussler D."/>
            <person name="Eichler E."/>
        </authorList>
    </citation>
    <scope>NUCLEOTIDE SEQUENCE [LARGE SCALE GENOMIC DNA]</scope>
    <source>
        <strain evidence="2">Yerkes chimp pedigree #C0471</strain>
    </source>
</reference>
<feature type="domain" description="DH" evidence="1">
    <location>
        <begin position="57"/>
        <end position="207"/>
    </location>
</feature>
<dbReference type="Gene3D" id="1.20.900.10">
    <property type="entry name" value="Dbl homology (DH) domain"/>
    <property type="match status" value="1"/>
</dbReference>
<dbReference type="PANTHER" id="PTHR13217">
    <property type="entry name" value="PLECKSTRIN HOMOLOGY DOMAIN-CONTAINING FAMILY G MEMBER 7"/>
    <property type="match status" value="1"/>
</dbReference>
<dbReference type="Pfam" id="PF00621">
    <property type="entry name" value="RhoGEF"/>
    <property type="match status" value="1"/>
</dbReference>
<evidence type="ECO:0000313" key="2">
    <source>
        <dbReference type="EMBL" id="PNI38989.1"/>
    </source>
</evidence>
<feature type="non-terminal residue" evidence="2">
    <location>
        <position position="1"/>
    </location>
</feature>